<dbReference type="PANTHER" id="PTHR13610:SF9">
    <property type="entry name" value="FI06469P"/>
    <property type="match status" value="1"/>
</dbReference>
<keyword evidence="4" id="KW-0472">Membrane</keyword>
<dbReference type="CDD" id="cd02440">
    <property type="entry name" value="AdoMet_MTases"/>
    <property type="match status" value="1"/>
</dbReference>
<feature type="transmembrane region" description="Helical" evidence="4">
    <location>
        <begin position="6"/>
        <end position="28"/>
    </location>
</feature>
<dbReference type="RefSeq" id="WP_245768420.1">
    <property type="nucleotide sequence ID" value="NZ_FOAP01000002.1"/>
</dbReference>
<keyword evidence="4" id="KW-1133">Transmembrane helix</keyword>
<evidence type="ECO:0000256" key="2">
    <source>
        <dbReference type="ARBA" id="ARBA00022679"/>
    </source>
</evidence>
<feature type="domain" description="Methyltransferase" evidence="5">
    <location>
        <begin position="57"/>
        <end position="127"/>
    </location>
</feature>
<evidence type="ECO:0000313" key="6">
    <source>
        <dbReference type="EMBL" id="SEK71830.1"/>
    </source>
</evidence>
<evidence type="ECO:0000256" key="1">
    <source>
        <dbReference type="ARBA" id="ARBA00022603"/>
    </source>
</evidence>
<evidence type="ECO:0000256" key="4">
    <source>
        <dbReference type="SAM" id="Phobius"/>
    </source>
</evidence>
<keyword evidence="4" id="KW-0812">Transmembrane</keyword>
<keyword evidence="3" id="KW-0949">S-adenosyl-L-methionine</keyword>
<evidence type="ECO:0000256" key="3">
    <source>
        <dbReference type="ARBA" id="ARBA00022691"/>
    </source>
</evidence>
<name>A0A1H7JCY6_STIAU</name>
<proteinExistence type="predicted"/>
<dbReference type="GO" id="GO:0032259">
    <property type="term" value="P:methylation"/>
    <property type="evidence" value="ECO:0007669"/>
    <property type="project" value="UniProtKB-KW"/>
</dbReference>
<dbReference type="SUPFAM" id="SSF53335">
    <property type="entry name" value="S-adenosyl-L-methionine-dependent methyltransferases"/>
    <property type="match status" value="1"/>
</dbReference>
<dbReference type="PANTHER" id="PTHR13610">
    <property type="entry name" value="METHYLTRANSFERASE DOMAIN-CONTAINING PROTEIN"/>
    <property type="match status" value="1"/>
</dbReference>
<dbReference type="Gene3D" id="3.40.50.150">
    <property type="entry name" value="Vaccinia Virus protein VP39"/>
    <property type="match status" value="1"/>
</dbReference>
<organism evidence="6 7">
    <name type="scientific">Stigmatella aurantiaca</name>
    <dbReference type="NCBI Taxonomy" id="41"/>
    <lineage>
        <taxon>Bacteria</taxon>
        <taxon>Pseudomonadati</taxon>
        <taxon>Myxococcota</taxon>
        <taxon>Myxococcia</taxon>
        <taxon>Myxococcales</taxon>
        <taxon>Cystobacterineae</taxon>
        <taxon>Archangiaceae</taxon>
        <taxon>Stigmatella</taxon>
    </lineage>
</organism>
<reference evidence="7" key="1">
    <citation type="submission" date="2016-10" db="EMBL/GenBank/DDBJ databases">
        <authorList>
            <person name="Varghese N."/>
            <person name="Submissions S."/>
        </authorList>
    </citation>
    <scope>NUCLEOTIDE SEQUENCE [LARGE SCALE GENOMIC DNA]</scope>
    <source>
        <strain evidence="7">DSM 17044</strain>
    </source>
</reference>
<gene>
    <name evidence="6" type="ORF">SAMN05444354_102160</name>
</gene>
<keyword evidence="1 6" id="KW-0489">Methyltransferase</keyword>
<accession>A0A1H7JCY6</accession>
<protein>
    <submittedName>
        <fullName evidence="6">Methyltransferase domain-containing protein</fullName>
    </submittedName>
</protein>
<dbReference type="InterPro" id="IPR041698">
    <property type="entry name" value="Methyltransf_25"/>
</dbReference>
<keyword evidence="2 6" id="KW-0808">Transferase</keyword>
<evidence type="ECO:0000313" key="7">
    <source>
        <dbReference type="Proteomes" id="UP000182719"/>
    </source>
</evidence>
<dbReference type="EMBL" id="FOAP01000002">
    <property type="protein sequence ID" value="SEK71830.1"/>
    <property type="molecule type" value="Genomic_DNA"/>
</dbReference>
<dbReference type="InterPro" id="IPR026170">
    <property type="entry name" value="FAM173A/B"/>
</dbReference>
<evidence type="ECO:0000259" key="5">
    <source>
        <dbReference type="Pfam" id="PF13649"/>
    </source>
</evidence>
<sequence length="202" mass="22159">MSQAGTVLYLVLLALLLGGMLSIVLFTLRTGISPMPTSGRVRRELLALLPEGLEGTVLELGSGWGTLAFALADACPQAQVVGFELSPLPYAFGRLRQWLAPRRNLRLVRRDFFHASFAEASLVVCYLFPEAMRRLAPKLTQELPRGAFILSHTFALRGWTPRRTAVTADLYRTPVYLYAAPGTSPQGASPGLPQHVEEQVPE</sequence>
<dbReference type="GO" id="GO:0016279">
    <property type="term" value="F:protein-lysine N-methyltransferase activity"/>
    <property type="evidence" value="ECO:0007669"/>
    <property type="project" value="InterPro"/>
</dbReference>
<keyword evidence="7" id="KW-1185">Reference proteome</keyword>
<dbReference type="Proteomes" id="UP000182719">
    <property type="component" value="Unassembled WGS sequence"/>
</dbReference>
<dbReference type="AlphaFoldDB" id="A0A1H7JCY6"/>
<dbReference type="Pfam" id="PF13649">
    <property type="entry name" value="Methyltransf_25"/>
    <property type="match status" value="1"/>
</dbReference>
<dbReference type="InterPro" id="IPR029063">
    <property type="entry name" value="SAM-dependent_MTases_sf"/>
</dbReference>